<feature type="transmembrane region" description="Helical" evidence="7">
    <location>
        <begin position="619"/>
        <end position="640"/>
    </location>
</feature>
<feature type="transmembrane region" description="Helical" evidence="7">
    <location>
        <begin position="115"/>
        <end position="135"/>
    </location>
</feature>
<feature type="transmembrane region" description="Helical" evidence="7">
    <location>
        <begin position="534"/>
        <end position="559"/>
    </location>
</feature>
<comment type="subcellular location">
    <subcellularLocation>
        <location evidence="1">Membrane</location>
        <topology evidence="1">Multi-pass membrane protein</topology>
    </subcellularLocation>
</comment>
<feature type="region of interest" description="Disordered" evidence="6">
    <location>
        <begin position="1"/>
        <end position="40"/>
    </location>
</feature>
<dbReference type="InterPro" id="IPR044644">
    <property type="entry name" value="DinF-like"/>
</dbReference>
<feature type="transmembrane region" description="Helical" evidence="7">
    <location>
        <begin position="579"/>
        <end position="607"/>
    </location>
</feature>
<accession>A0A9Q0JF91</accession>
<keyword evidence="4 7" id="KW-1133">Transmembrane helix</keyword>
<feature type="region of interest" description="Disordered" evidence="6">
    <location>
        <begin position="481"/>
        <end position="514"/>
    </location>
</feature>
<keyword evidence="5 7" id="KW-0472">Membrane</keyword>
<evidence type="ECO:0000256" key="4">
    <source>
        <dbReference type="ARBA" id="ARBA00022989"/>
    </source>
</evidence>
<keyword evidence="9" id="KW-1185">Reference proteome</keyword>
<evidence type="ECO:0000256" key="6">
    <source>
        <dbReference type="SAM" id="MobiDB-lite"/>
    </source>
</evidence>
<name>A0A9Q0JF91_9ROSI</name>
<dbReference type="PANTHER" id="PTHR42893:SF9">
    <property type="entry name" value="PROTEIN DETOXIFICATION 46, CHLOROPLASTIC"/>
    <property type="match status" value="1"/>
</dbReference>
<evidence type="ECO:0008006" key="10">
    <source>
        <dbReference type="Google" id="ProtNLM"/>
    </source>
</evidence>
<sequence length="738" mass="80443">TLNHSPLHLFSSQNPNFKQNHSKSSLLSGKAPPSSAPPSINASRLAPSLSLYSPRNQRSSFWRNCIGKSEELESRNDGDIAASVSSFREEKEVKEIEVTKEGLENQGIWKQMKEIVMFTGPATGLWLCGPLMSLIDTADKNEVQHQISILLFVGLVCGISMLLFTRFLGSWALTAFTGAQNAQIIPAANVYVQIRGLAWPAILVGWVAQSASLGMKDSWGPLKALAVSSLVNGVGDLFRLWDCWCCMGYNGVTAYMMIEALNKKGYNALAISIPTSDELLTILGLAAPVFVTMMSKVAFYSLLIYFATSMGTHSVAAHQMQKVLLPYFIALAVTPSTHSLEGTLMLLSSRGFGLPACWFALAGFQWTRFSISLRRLLSPDGILYSEDPSPHKMENIMQKSGEVTVNSEHLIKLEKLQTLLHTYHCPLRRNNNPKFLSQSVTLLSKPPISLTSPGFHTRLLHLKLPSTKSRSRLLTASVSSREELVSDRTSENDSSVSSVSSLEEEKQEDGEQTKVEASIEGLGNQSIWQQMREIVVFTGPAAGLWICGPLMSLIDTAVIGQGSSLELAALDSWGPLKALAVASAVNGIGDIVLCRVLSYGIAGAAWATMASQARTLLKSLVIIGTILGLVLGIVGTSVPWLFPNMFTPDRKVIQEMHKVLVPYFIALAVTPPLFSLEGTLLAGRDLRFVSLMTIGCFSIGALALLVRFLLSLQRLLSPDGVLFAEDLSQHEMKELRTT</sequence>
<gene>
    <name evidence="8" type="ORF">Tsubulata_035899</name>
</gene>
<feature type="transmembrane region" description="Helical" evidence="7">
    <location>
        <begin position="660"/>
        <end position="676"/>
    </location>
</feature>
<reference evidence="8" key="1">
    <citation type="submission" date="2022-02" db="EMBL/GenBank/DDBJ databases">
        <authorList>
            <person name="Henning P.M."/>
            <person name="McCubbin A.G."/>
            <person name="Shore J.S."/>
        </authorList>
    </citation>
    <scope>NUCLEOTIDE SEQUENCE</scope>
    <source>
        <strain evidence="8">F60SS</strain>
        <tissue evidence="8">Leaves</tissue>
    </source>
</reference>
<dbReference type="GO" id="GO:0016020">
    <property type="term" value="C:membrane"/>
    <property type="evidence" value="ECO:0007669"/>
    <property type="project" value="UniProtKB-SubCell"/>
</dbReference>
<evidence type="ECO:0000313" key="9">
    <source>
        <dbReference type="Proteomes" id="UP001141552"/>
    </source>
</evidence>
<feature type="non-terminal residue" evidence="8">
    <location>
        <position position="1"/>
    </location>
</feature>
<dbReference type="EMBL" id="JAKUCV010003327">
    <property type="protein sequence ID" value="KAJ4839414.1"/>
    <property type="molecule type" value="Genomic_DNA"/>
</dbReference>
<evidence type="ECO:0000256" key="1">
    <source>
        <dbReference type="ARBA" id="ARBA00004141"/>
    </source>
</evidence>
<feature type="compositionally biased region" description="Low complexity" evidence="6">
    <location>
        <begin position="22"/>
        <end position="39"/>
    </location>
</feature>
<evidence type="ECO:0000313" key="8">
    <source>
        <dbReference type="EMBL" id="KAJ4839414.1"/>
    </source>
</evidence>
<dbReference type="OrthoDB" id="423427at2759"/>
<proteinExistence type="inferred from homology"/>
<keyword evidence="3 7" id="KW-0812">Transmembrane</keyword>
<dbReference type="AlphaFoldDB" id="A0A9Q0JF91"/>
<feature type="compositionally biased region" description="Polar residues" evidence="6">
    <location>
        <begin position="1"/>
        <end position="19"/>
    </location>
</feature>
<reference evidence="8" key="2">
    <citation type="journal article" date="2023" name="Plants (Basel)">
        <title>Annotation of the Turnera subulata (Passifloraceae) Draft Genome Reveals the S-Locus Evolved after the Divergence of Turneroideae from Passifloroideae in a Stepwise Manner.</title>
        <authorList>
            <person name="Henning P.M."/>
            <person name="Roalson E.H."/>
            <person name="Mir W."/>
            <person name="McCubbin A.G."/>
            <person name="Shore J.S."/>
        </authorList>
    </citation>
    <scope>NUCLEOTIDE SEQUENCE</scope>
    <source>
        <strain evidence="8">F60SS</strain>
    </source>
</reference>
<evidence type="ECO:0000256" key="2">
    <source>
        <dbReference type="ARBA" id="ARBA00010199"/>
    </source>
</evidence>
<evidence type="ECO:0000256" key="7">
    <source>
        <dbReference type="SAM" id="Phobius"/>
    </source>
</evidence>
<dbReference type="Proteomes" id="UP001141552">
    <property type="component" value="Unassembled WGS sequence"/>
</dbReference>
<protein>
    <recommendedName>
        <fullName evidence="10">Protein DETOXIFICATION</fullName>
    </recommendedName>
</protein>
<comment type="similarity">
    <text evidence="2">Belongs to the multi antimicrobial extrusion (MATE) (TC 2.A.66.1) family.</text>
</comment>
<feature type="compositionally biased region" description="Basic and acidic residues" evidence="6">
    <location>
        <begin position="481"/>
        <end position="491"/>
    </location>
</feature>
<comment type="caution">
    <text evidence="8">The sequence shown here is derived from an EMBL/GenBank/DDBJ whole genome shotgun (WGS) entry which is preliminary data.</text>
</comment>
<organism evidence="8 9">
    <name type="scientific">Turnera subulata</name>
    <dbReference type="NCBI Taxonomy" id="218843"/>
    <lineage>
        <taxon>Eukaryota</taxon>
        <taxon>Viridiplantae</taxon>
        <taxon>Streptophyta</taxon>
        <taxon>Embryophyta</taxon>
        <taxon>Tracheophyta</taxon>
        <taxon>Spermatophyta</taxon>
        <taxon>Magnoliopsida</taxon>
        <taxon>eudicotyledons</taxon>
        <taxon>Gunneridae</taxon>
        <taxon>Pentapetalae</taxon>
        <taxon>rosids</taxon>
        <taxon>fabids</taxon>
        <taxon>Malpighiales</taxon>
        <taxon>Passifloraceae</taxon>
        <taxon>Turnera</taxon>
    </lineage>
</organism>
<evidence type="ECO:0000256" key="3">
    <source>
        <dbReference type="ARBA" id="ARBA00022692"/>
    </source>
</evidence>
<feature type="transmembrane region" description="Helical" evidence="7">
    <location>
        <begin position="688"/>
        <end position="710"/>
    </location>
</feature>
<dbReference type="PANTHER" id="PTHR42893">
    <property type="entry name" value="PROTEIN DETOXIFICATION 44, CHLOROPLASTIC-RELATED"/>
    <property type="match status" value="1"/>
</dbReference>
<evidence type="ECO:0000256" key="5">
    <source>
        <dbReference type="ARBA" id="ARBA00023136"/>
    </source>
</evidence>
<feature type="transmembrane region" description="Helical" evidence="7">
    <location>
        <begin position="147"/>
        <end position="164"/>
    </location>
</feature>